<name>A6HU26_RAT</name>
<sequence>MWNPAYSFQRAEISNWKLKQLEFLPGSNQLESSLLSKKSEILHQ</sequence>
<gene>
    <name evidence="1" type="ORF">rCG_36866</name>
</gene>
<dbReference type="EMBL" id="CH473951">
    <property type="protein sequence ID" value="EDM02388.1"/>
    <property type="molecule type" value="Genomic_DNA"/>
</dbReference>
<proteinExistence type="predicted"/>
<evidence type="ECO:0000313" key="2">
    <source>
        <dbReference type="Proteomes" id="UP000234681"/>
    </source>
</evidence>
<evidence type="ECO:0000313" key="1">
    <source>
        <dbReference type="EMBL" id="EDM02388.1"/>
    </source>
</evidence>
<dbReference type="AlphaFoldDB" id="A6HU26"/>
<reference evidence="1" key="1">
    <citation type="journal article" date="2005" name="Genome Res.">
        <title>Gene and alternative splicing annotation with AIR.</title>
        <authorList>
            <person name="Florea L."/>
            <person name="Di Francesco V."/>
            <person name="Miller J."/>
            <person name="Turner R."/>
            <person name="Yao A."/>
            <person name="Harris M."/>
            <person name="Walenz B."/>
            <person name="Mobarry C."/>
            <person name="Merkulov G.V."/>
            <person name="Charlab R."/>
            <person name="Dew I."/>
            <person name="Deng Z."/>
            <person name="Istrail S."/>
            <person name="Li P."/>
            <person name="Sutton G."/>
        </authorList>
    </citation>
    <scope>NUCLEOTIDE SEQUENCE</scope>
    <source>
        <strain evidence="1">BN</strain>
    </source>
</reference>
<accession>A6HU26</accession>
<organism evidence="1 2">
    <name type="scientific">Rattus norvegicus</name>
    <name type="common">Rat</name>
    <dbReference type="NCBI Taxonomy" id="10116"/>
    <lineage>
        <taxon>Eukaryota</taxon>
        <taxon>Metazoa</taxon>
        <taxon>Chordata</taxon>
        <taxon>Craniata</taxon>
        <taxon>Vertebrata</taxon>
        <taxon>Euteleostomi</taxon>
        <taxon>Mammalia</taxon>
        <taxon>Eutheria</taxon>
        <taxon>Euarchontoglires</taxon>
        <taxon>Glires</taxon>
        <taxon>Rodentia</taxon>
        <taxon>Myomorpha</taxon>
        <taxon>Muroidea</taxon>
        <taxon>Muridae</taxon>
        <taxon>Murinae</taxon>
        <taxon>Rattus</taxon>
    </lineage>
</organism>
<protein>
    <submittedName>
        <fullName evidence="1">RCG36866, isoform CRA_a</fullName>
    </submittedName>
</protein>
<dbReference type="EMBL" id="CH473951">
    <property type="protein sequence ID" value="EDM02387.1"/>
    <property type="molecule type" value="Genomic_DNA"/>
</dbReference>
<reference evidence="1 2" key="2">
    <citation type="submission" date="2005-07" db="EMBL/GenBank/DDBJ databases">
        <authorList>
            <person name="Mural R.J."/>
            <person name="Li P.W."/>
            <person name="Adams M.D."/>
            <person name="Amanatides P.G."/>
            <person name="Baden-Tillson H."/>
            <person name="Barnstead M."/>
            <person name="Chin S.H."/>
            <person name="Dew I."/>
            <person name="Evans C.A."/>
            <person name="Ferriera S."/>
            <person name="Flanigan M."/>
            <person name="Fosler C."/>
            <person name="Glodek A."/>
            <person name="Gu Z."/>
            <person name="Holt R.A."/>
            <person name="Jennings D."/>
            <person name="Kraft C.L."/>
            <person name="Lu F."/>
            <person name="Nguyen T."/>
            <person name="Nusskern D.R."/>
            <person name="Pfannkoch C.M."/>
            <person name="Sitter C."/>
            <person name="Sutton G.G."/>
            <person name="Venter J.C."/>
            <person name="Wang Z."/>
            <person name="Woodage T."/>
            <person name="Zheng X.H."/>
            <person name="Zhong F."/>
        </authorList>
    </citation>
    <scope>NUCLEOTIDE SEQUENCE [LARGE SCALE GENOMIC DNA]</scope>
    <source>
        <strain evidence="1">BN</strain>
        <strain evidence="2">BN, Sprague-Dawley</strain>
    </source>
</reference>
<dbReference type="Proteomes" id="UP000234681">
    <property type="component" value="Chromosome 15"/>
</dbReference>